<name>A0A2R8BU65_9RHOB</name>
<feature type="domain" description="Glycosyl hydrolase family 13 catalytic" evidence="4">
    <location>
        <begin position="16"/>
        <end position="398"/>
    </location>
</feature>
<dbReference type="InterPro" id="IPR013780">
    <property type="entry name" value="Glyco_hydro_b"/>
</dbReference>
<dbReference type="AlphaFoldDB" id="A0A2R8BU65"/>
<reference evidence="5 6" key="1">
    <citation type="submission" date="2018-03" db="EMBL/GenBank/DDBJ databases">
        <authorList>
            <person name="Keele B.F."/>
        </authorList>
    </citation>
    <scope>NUCLEOTIDE SEQUENCE [LARGE SCALE GENOMIC DNA]</scope>
    <source>
        <strain evidence="5 6">CECT 8504</strain>
    </source>
</reference>
<dbReference type="CDD" id="cd11331">
    <property type="entry name" value="AmyAc_OligoGlu_like"/>
    <property type="match status" value="1"/>
</dbReference>
<proteinExistence type="inferred from homology"/>
<evidence type="ECO:0000256" key="2">
    <source>
        <dbReference type="ARBA" id="ARBA00022801"/>
    </source>
</evidence>
<dbReference type="PANTHER" id="PTHR10357">
    <property type="entry name" value="ALPHA-AMYLASE FAMILY MEMBER"/>
    <property type="match status" value="1"/>
</dbReference>
<keyword evidence="3 5" id="KW-0326">Glycosidase</keyword>
<dbReference type="SUPFAM" id="SSF51011">
    <property type="entry name" value="Glycosyl hydrolase domain"/>
    <property type="match status" value="1"/>
</dbReference>
<dbReference type="EMBL" id="ONZF01000003">
    <property type="protein sequence ID" value="SPJ23717.1"/>
    <property type="molecule type" value="Genomic_DNA"/>
</dbReference>
<evidence type="ECO:0000259" key="4">
    <source>
        <dbReference type="SMART" id="SM00642"/>
    </source>
</evidence>
<organism evidence="5 6">
    <name type="scientific">Palleronia abyssalis</name>
    <dbReference type="NCBI Taxonomy" id="1501240"/>
    <lineage>
        <taxon>Bacteria</taxon>
        <taxon>Pseudomonadati</taxon>
        <taxon>Pseudomonadota</taxon>
        <taxon>Alphaproteobacteria</taxon>
        <taxon>Rhodobacterales</taxon>
        <taxon>Roseobacteraceae</taxon>
        <taxon>Palleronia</taxon>
    </lineage>
</organism>
<dbReference type="GO" id="GO:0004574">
    <property type="term" value="F:oligo-1,6-glucosidase activity"/>
    <property type="evidence" value="ECO:0007669"/>
    <property type="project" value="UniProtKB-EC"/>
</dbReference>
<protein>
    <submittedName>
        <fullName evidence="5">Oligo-1,6-glucosidase</fullName>
        <ecNumber evidence="5">3.2.1.10</ecNumber>
    </submittedName>
</protein>
<dbReference type="RefSeq" id="WP_108893588.1">
    <property type="nucleotide sequence ID" value="NZ_ONZF01000003.1"/>
</dbReference>
<dbReference type="InterPro" id="IPR006047">
    <property type="entry name" value="GH13_cat_dom"/>
</dbReference>
<evidence type="ECO:0000313" key="6">
    <source>
        <dbReference type="Proteomes" id="UP000244912"/>
    </source>
</evidence>
<dbReference type="EC" id="3.2.1.10" evidence="5"/>
<dbReference type="Gene3D" id="3.90.400.10">
    <property type="entry name" value="Oligo-1,6-glucosidase, Domain 2"/>
    <property type="match status" value="1"/>
</dbReference>
<dbReference type="Pfam" id="PF00128">
    <property type="entry name" value="Alpha-amylase"/>
    <property type="match status" value="1"/>
</dbReference>
<dbReference type="PANTHER" id="PTHR10357:SF179">
    <property type="entry name" value="NEUTRAL AND BASIC AMINO ACID TRANSPORT PROTEIN RBAT"/>
    <property type="match status" value="1"/>
</dbReference>
<dbReference type="Proteomes" id="UP000244912">
    <property type="component" value="Unassembled WGS sequence"/>
</dbReference>
<dbReference type="InterPro" id="IPR022567">
    <property type="entry name" value="DUF3459"/>
</dbReference>
<dbReference type="FunFam" id="3.90.400.10:FF:000002">
    <property type="entry name" value="Sucrose isomerase"/>
    <property type="match status" value="1"/>
</dbReference>
<evidence type="ECO:0000256" key="1">
    <source>
        <dbReference type="ARBA" id="ARBA00008061"/>
    </source>
</evidence>
<dbReference type="InterPro" id="IPR017853">
    <property type="entry name" value="GH"/>
</dbReference>
<accession>A0A2R8BU65</accession>
<gene>
    <name evidence="5" type="primary">malL_2</name>
    <name evidence="5" type="ORF">PAA8504_01532</name>
</gene>
<sequence length="524" mass="58414">MTGTDAPWWQSGIIYQIYPRSFQDSTGSGVGDLNGIRMRLSHVASLGADAVWISPIYPSPMKDGGYDISDYTGVEPIFGTIADFEALTDEAHRLGLKVLLDFVPAHSSDQHPWFQASRRSRDDAKRDWYIWREAGPDGGPPNNWISEFGGPAWTWDETTQQYYLHIYAREQPALNWRNPDVAQAMLDAMATWYDRGVDGFRVDAVEHLTPDAKLRDNPKNPDWDPKEGPARSLFRTYTSHQPEVFPHVRAMRAVADAYATQDGARLLVGEAYGNIDEVMLYYGAAGDGFQLPFNFELIQAPWDPLHIANYIDRYEAMIPEGGWPNWVLGNHDRDRITSRVGAAQARVAKMLLLTLRGTPTLWQGDELGMENEHVPEELLQDPWAINNPDTGIGRDPVRIPMPWDDTLGRGFTRGTSFLPMSGIASAAAQAQDAQSMLTLVRALITLRRAEPALNCGTYSRLHADGAVLAYCRAHEGRSLAVALNFTDEPQPLPVQGTARLSTLPDRDLRTVDGLLPDEGVIFDL</sequence>
<keyword evidence="6" id="KW-1185">Reference proteome</keyword>
<dbReference type="SUPFAM" id="SSF51445">
    <property type="entry name" value="(Trans)glycosidases"/>
    <property type="match status" value="1"/>
</dbReference>
<dbReference type="GO" id="GO:0009313">
    <property type="term" value="P:oligosaccharide catabolic process"/>
    <property type="evidence" value="ECO:0007669"/>
    <property type="project" value="TreeGrafter"/>
</dbReference>
<keyword evidence="2 5" id="KW-0378">Hydrolase</keyword>
<evidence type="ECO:0000256" key="3">
    <source>
        <dbReference type="ARBA" id="ARBA00023295"/>
    </source>
</evidence>
<dbReference type="Gene3D" id="3.20.20.80">
    <property type="entry name" value="Glycosidases"/>
    <property type="match status" value="1"/>
</dbReference>
<dbReference type="Gene3D" id="2.60.40.1180">
    <property type="entry name" value="Golgi alpha-mannosidase II"/>
    <property type="match status" value="1"/>
</dbReference>
<dbReference type="OrthoDB" id="9805159at2"/>
<comment type="similarity">
    <text evidence="1">Belongs to the glycosyl hydrolase 13 family.</text>
</comment>
<dbReference type="GO" id="GO:0004556">
    <property type="term" value="F:alpha-amylase activity"/>
    <property type="evidence" value="ECO:0007669"/>
    <property type="project" value="TreeGrafter"/>
</dbReference>
<dbReference type="Pfam" id="PF11941">
    <property type="entry name" value="DUF3459"/>
    <property type="match status" value="1"/>
</dbReference>
<dbReference type="InterPro" id="IPR045857">
    <property type="entry name" value="O16G_dom_2"/>
</dbReference>
<dbReference type="SMART" id="SM00642">
    <property type="entry name" value="Aamy"/>
    <property type="match status" value="1"/>
</dbReference>
<evidence type="ECO:0000313" key="5">
    <source>
        <dbReference type="EMBL" id="SPJ23717.1"/>
    </source>
</evidence>